<evidence type="ECO:0000313" key="1">
    <source>
        <dbReference type="EMBL" id="GBP84585.1"/>
    </source>
</evidence>
<gene>
    <name evidence="1" type="ORF">EVAR_64615_1</name>
</gene>
<proteinExistence type="predicted"/>
<organism evidence="1 2">
    <name type="scientific">Eumeta variegata</name>
    <name type="common">Bagworm moth</name>
    <name type="synonym">Eumeta japonica</name>
    <dbReference type="NCBI Taxonomy" id="151549"/>
    <lineage>
        <taxon>Eukaryota</taxon>
        <taxon>Metazoa</taxon>
        <taxon>Ecdysozoa</taxon>
        <taxon>Arthropoda</taxon>
        <taxon>Hexapoda</taxon>
        <taxon>Insecta</taxon>
        <taxon>Pterygota</taxon>
        <taxon>Neoptera</taxon>
        <taxon>Endopterygota</taxon>
        <taxon>Lepidoptera</taxon>
        <taxon>Glossata</taxon>
        <taxon>Ditrysia</taxon>
        <taxon>Tineoidea</taxon>
        <taxon>Psychidae</taxon>
        <taxon>Oiketicinae</taxon>
        <taxon>Eumeta</taxon>
    </lineage>
</organism>
<evidence type="ECO:0000313" key="2">
    <source>
        <dbReference type="Proteomes" id="UP000299102"/>
    </source>
</evidence>
<name>A0A4C1ZDA7_EUMVA</name>
<comment type="caution">
    <text evidence="1">The sequence shown here is derived from an EMBL/GenBank/DDBJ whole genome shotgun (WGS) entry which is preliminary data.</text>
</comment>
<dbReference type="EMBL" id="BGZK01001688">
    <property type="protein sequence ID" value="GBP84585.1"/>
    <property type="molecule type" value="Genomic_DNA"/>
</dbReference>
<protein>
    <submittedName>
        <fullName evidence="1">Uncharacterized protein</fullName>
    </submittedName>
</protein>
<reference evidence="1 2" key="1">
    <citation type="journal article" date="2019" name="Commun. Biol.">
        <title>The bagworm genome reveals a unique fibroin gene that provides high tensile strength.</title>
        <authorList>
            <person name="Kono N."/>
            <person name="Nakamura H."/>
            <person name="Ohtoshi R."/>
            <person name="Tomita M."/>
            <person name="Numata K."/>
            <person name="Arakawa K."/>
        </authorList>
    </citation>
    <scope>NUCLEOTIDE SEQUENCE [LARGE SCALE GENOMIC DNA]</scope>
</reference>
<accession>A0A4C1ZDA7</accession>
<dbReference type="Proteomes" id="UP000299102">
    <property type="component" value="Unassembled WGS sequence"/>
</dbReference>
<keyword evidence="2" id="KW-1185">Reference proteome</keyword>
<sequence>MQYVGAGALEARPDWHTYLVVWFFFQVRVVELTFVNGYHEANDFVTVLAVSPKSQLRPDLGTTPHFVSNHALNSDPVRKLEFDSCPVLNFGPVPALDSVSDLACDSASCLASIPIPLPVTVPI</sequence>
<dbReference type="AlphaFoldDB" id="A0A4C1ZDA7"/>